<gene>
    <name evidence="1" type="ORF">Bhyg_10537</name>
</gene>
<dbReference type="EMBL" id="WJQU01000003">
    <property type="protein sequence ID" value="KAJ6637806.1"/>
    <property type="molecule type" value="Genomic_DNA"/>
</dbReference>
<keyword evidence="2" id="KW-1185">Reference proteome</keyword>
<accession>A0A9Q0MTQ3</accession>
<dbReference type="Proteomes" id="UP001151699">
    <property type="component" value="Chromosome X"/>
</dbReference>
<dbReference type="AlphaFoldDB" id="A0A9Q0MTQ3"/>
<name>A0A9Q0MTQ3_9DIPT</name>
<reference evidence="1" key="1">
    <citation type="submission" date="2022-07" db="EMBL/GenBank/DDBJ databases">
        <authorList>
            <person name="Trinca V."/>
            <person name="Uliana J.V.C."/>
            <person name="Torres T.T."/>
            <person name="Ward R.J."/>
            <person name="Monesi N."/>
        </authorList>
    </citation>
    <scope>NUCLEOTIDE SEQUENCE</scope>
    <source>
        <strain evidence="1">HSMRA1968</strain>
        <tissue evidence="1">Whole embryos</tissue>
    </source>
</reference>
<comment type="caution">
    <text evidence="1">The sequence shown here is derived from an EMBL/GenBank/DDBJ whole genome shotgun (WGS) entry which is preliminary data.</text>
</comment>
<evidence type="ECO:0000313" key="2">
    <source>
        <dbReference type="Proteomes" id="UP001151699"/>
    </source>
</evidence>
<organism evidence="1 2">
    <name type="scientific">Pseudolycoriella hygida</name>
    <dbReference type="NCBI Taxonomy" id="35572"/>
    <lineage>
        <taxon>Eukaryota</taxon>
        <taxon>Metazoa</taxon>
        <taxon>Ecdysozoa</taxon>
        <taxon>Arthropoda</taxon>
        <taxon>Hexapoda</taxon>
        <taxon>Insecta</taxon>
        <taxon>Pterygota</taxon>
        <taxon>Neoptera</taxon>
        <taxon>Endopterygota</taxon>
        <taxon>Diptera</taxon>
        <taxon>Nematocera</taxon>
        <taxon>Sciaroidea</taxon>
        <taxon>Sciaridae</taxon>
        <taxon>Pseudolycoriella</taxon>
    </lineage>
</organism>
<sequence>MGLFVYLFAYCLSVICVYGNPYTLLLDFNKITDVPSEFNTCPYFKLFTIKSYTDTPLEPFRSDSQTYLSISEYNMWTCLSTKTRFTLNENAKLKLAINLISASNDSVVYVNIGDLDSAYEALVLETGPTNGWKELSNTFEKPLLNAKLYVQVYIPPSSSLAIEYVQITNGETTEAPTEP</sequence>
<proteinExistence type="predicted"/>
<evidence type="ECO:0000313" key="1">
    <source>
        <dbReference type="EMBL" id="KAJ6637806.1"/>
    </source>
</evidence>
<protein>
    <submittedName>
        <fullName evidence="1">Uncharacterized protein</fullName>
    </submittedName>
</protein>